<keyword evidence="2" id="KW-1185">Reference proteome</keyword>
<comment type="caution">
    <text evidence="1">The sequence shown here is derived from an EMBL/GenBank/DDBJ whole genome shotgun (WGS) entry which is preliminary data.</text>
</comment>
<evidence type="ECO:0000313" key="2">
    <source>
        <dbReference type="Proteomes" id="UP000614350"/>
    </source>
</evidence>
<dbReference type="EMBL" id="JACSEA010000009">
    <property type="protein sequence ID" value="KAF7392547.1"/>
    <property type="molecule type" value="Genomic_DNA"/>
</dbReference>
<name>A0A834JSC6_VESVU</name>
<evidence type="ECO:0000313" key="1">
    <source>
        <dbReference type="EMBL" id="KAF7392547.1"/>
    </source>
</evidence>
<gene>
    <name evidence="1" type="ORF">HZH66_008380</name>
</gene>
<organism evidence="1 2">
    <name type="scientific">Vespula vulgaris</name>
    <name type="common">Yellow jacket</name>
    <name type="synonym">Wasp</name>
    <dbReference type="NCBI Taxonomy" id="7454"/>
    <lineage>
        <taxon>Eukaryota</taxon>
        <taxon>Metazoa</taxon>
        <taxon>Ecdysozoa</taxon>
        <taxon>Arthropoda</taxon>
        <taxon>Hexapoda</taxon>
        <taxon>Insecta</taxon>
        <taxon>Pterygota</taxon>
        <taxon>Neoptera</taxon>
        <taxon>Endopterygota</taxon>
        <taxon>Hymenoptera</taxon>
        <taxon>Apocrita</taxon>
        <taxon>Aculeata</taxon>
        <taxon>Vespoidea</taxon>
        <taxon>Vespidae</taxon>
        <taxon>Vespinae</taxon>
        <taxon>Vespula</taxon>
    </lineage>
</organism>
<dbReference type="Proteomes" id="UP000614350">
    <property type="component" value="Unassembled WGS sequence"/>
</dbReference>
<accession>A0A834JSC6</accession>
<reference evidence="1" key="1">
    <citation type="journal article" date="2020" name="G3 (Bethesda)">
        <title>High-Quality Assemblies for Three Invasive Social Wasps from the &lt;i&gt;Vespula&lt;/i&gt; Genus.</title>
        <authorList>
            <person name="Harrop T.W.R."/>
            <person name="Guhlin J."/>
            <person name="McLaughlin G.M."/>
            <person name="Permina E."/>
            <person name="Stockwell P."/>
            <person name="Gilligan J."/>
            <person name="Le Lec M.F."/>
            <person name="Gruber M.A.M."/>
            <person name="Quinn O."/>
            <person name="Lovegrove M."/>
            <person name="Duncan E.J."/>
            <person name="Remnant E.J."/>
            <person name="Van Eeckhoven J."/>
            <person name="Graham B."/>
            <person name="Knapp R.A."/>
            <person name="Langford K.W."/>
            <person name="Kronenberg Z."/>
            <person name="Press M.O."/>
            <person name="Eacker S.M."/>
            <person name="Wilson-Rankin E.E."/>
            <person name="Purcell J."/>
            <person name="Lester P.J."/>
            <person name="Dearden P.K."/>
        </authorList>
    </citation>
    <scope>NUCLEOTIDE SEQUENCE</scope>
    <source>
        <strain evidence="1">Marl-1</strain>
    </source>
</reference>
<protein>
    <submittedName>
        <fullName evidence="1">Uncharacterized protein</fullName>
    </submittedName>
</protein>
<sequence>MRGQSTSYTRCLCARTPICTRLRGHNNVWDTIEDHEATHHLLNPEGEWEDVVEGGPAYRRGEIREVEWRGRMR</sequence>
<proteinExistence type="predicted"/>
<dbReference type="AlphaFoldDB" id="A0A834JSC6"/>